<feature type="compositionally biased region" description="Polar residues" evidence="1">
    <location>
        <begin position="19"/>
        <end position="32"/>
    </location>
</feature>
<dbReference type="OrthoDB" id="2686693at2759"/>
<protein>
    <submittedName>
        <fullName evidence="2">Uncharacterized protein</fullName>
    </submittedName>
</protein>
<sequence>MSTSVKTISNLHHQPSIPQPTAVSNDIPTASNKLGDDHGQATRPRKPQGYYKELQQGKVSRKGQNAGIADEMWKDPKLEDAEEREEELFAGKAHGEYALMMGGEPKTLKEALQGAESMKWKEAIEAELSQIEKLHLLQVCVEKTGSQWELPSLECLHKALG</sequence>
<dbReference type="AlphaFoldDB" id="A0A2A9N7B4"/>
<evidence type="ECO:0000313" key="3">
    <source>
        <dbReference type="Proteomes" id="UP000242287"/>
    </source>
</evidence>
<accession>A0A2A9N7B4</accession>
<proteinExistence type="predicted"/>
<gene>
    <name evidence="2" type="ORF">AMATHDRAFT_11465</name>
</gene>
<dbReference type="EMBL" id="KZ303310">
    <property type="protein sequence ID" value="PFH44574.1"/>
    <property type="molecule type" value="Genomic_DNA"/>
</dbReference>
<evidence type="ECO:0000256" key="1">
    <source>
        <dbReference type="SAM" id="MobiDB-lite"/>
    </source>
</evidence>
<keyword evidence="3" id="KW-1185">Reference proteome</keyword>
<feature type="compositionally biased region" description="Polar residues" evidence="1">
    <location>
        <begin position="1"/>
        <end position="13"/>
    </location>
</feature>
<evidence type="ECO:0000313" key="2">
    <source>
        <dbReference type="EMBL" id="PFH44574.1"/>
    </source>
</evidence>
<organism evidence="2 3">
    <name type="scientific">Amanita thiersii Skay4041</name>
    <dbReference type="NCBI Taxonomy" id="703135"/>
    <lineage>
        <taxon>Eukaryota</taxon>
        <taxon>Fungi</taxon>
        <taxon>Dikarya</taxon>
        <taxon>Basidiomycota</taxon>
        <taxon>Agaricomycotina</taxon>
        <taxon>Agaricomycetes</taxon>
        <taxon>Agaricomycetidae</taxon>
        <taxon>Agaricales</taxon>
        <taxon>Pluteineae</taxon>
        <taxon>Amanitaceae</taxon>
        <taxon>Amanita</taxon>
    </lineage>
</organism>
<dbReference type="Proteomes" id="UP000242287">
    <property type="component" value="Unassembled WGS sequence"/>
</dbReference>
<name>A0A2A9N7B4_9AGAR</name>
<feature type="region of interest" description="Disordered" evidence="1">
    <location>
        <begin position="1"/>
        <end position="71"/>
    </location>
</feature>
<reference evidence="2 3" key="1">
    <citation type="submission" date="2014-02" db="EMBL/GenBank/DDBJ databases">
        <title>Transposable element dynamics among asymbiotic and ectomycorrhizal Amanita fungi.</title>
        <authorList>
            <consortium name="DOE Joint Genome Institute"/>
            <person name="Hess J."/>
            <person name="Skrede I."/>
            <person name="Wolfe B."/>
            <person name="LaButti K."/>
            <person name="Ohm R.A."/>
            <person name="Grigoriev I.V."/>
            <person name="Pringle A."/>
        </authorList>
    </citation>
    <scope>NUCLEOTIDE SEQUENCE [LARGE SCALE GENOMIC DNA]</scope>
    <source>
        <strain evidence="2 3">SKay4041</strain>
    </source>
</reference>